<dbReference type="AlphaFoldDB" id="A0A128FDB7"/>
<feature type="chain" id="PRO_5007282340" evidence="1">
    <location>
        <begin position="21"/>
        <end position="89"/>
    </location>
</feature>
<proteinExistence type="predicted"/>
<evidence type="ECO:0000313" key="2">
    <source>
        <dbReference type="EMBL" id="CZF84777.1"/>
    </source>
</evidence>
<dbReference type="EMBL" id="FIZX01000006">
    <property type="protein sequence ID" value="CZF84777.1"/>
    <property type="molecule type" value="Genomic_DNA"/>
</dbReference>
<dbReference type="RefSeq" id="WP_062667265.1">
    <property type="nucleotide sequence ID" value="NZ_FIZX01000006.1"/>
</dbReference>
<dbReference type="Proteomes" id="UP000071641">
    <property type="component" value="Unassembled WGS sequence"/>
</dbReference>
<dbReference type="OrthoDB" id="5828077at2"/>
<dbReference type="STRING" id="1796497.GCE9029_04607"/>
<protein>
    <submittedName>
        <fullName evidence="2">Uncharacterized protein</fullName>
    </submittedName>
</protein>
<feature type="signal peptide" evidence="1">
    <location>
        <begin position="1"/>
        <end position="20"/>
    </location>
</feature>
<evidence type="ECO:0000313" key="3">
    <source>
        <dbReference type="Proteomes" id="UP000071641"/>
    </source>
</evidence>
<keyword evidence="3" id="KW-1185">Reference proteome</keyword>
<gene>
    <name evidence="2" type="ORF">GCE9029_04607</name>
</gene>
<keyword evidence="1" id="KW-0732">Signal</keyword>
<sequence>MRRKLALIISVALFAAPVLATDKYSHCFDDSSTDVCKAFLAGLETTQPEVVEKASLTTTPSVNKDTLLGRALEQRAGGRYKTSTIAKKG</sequence>
<name>A0A128FDB7_9GAMM</name>
<evidence type="ECO:0000256" key="1">
    <source>
        <dbReference type="SAM" id="SignalP"/>
    </source>
</evidence>
<accession>A0A128FDB7</accession>
<organism evidence="2 3">
    <name type="scientific">Grimontia celer</name>
    <dbReference type="NCBI Taxonomy" id="1796497"/>
    <lineage>
        <taxon>Bacteria</taxon>
        <taxon>Pseudomonadati</taxon>
        <taxon>Pseudomonadota</taxon>
        <taxon>Gammaproteobacteria</taxon>
        <taxon>Vibrionales</taxon>
        <taxon>Vibrionaceae</taxon>
        <taxon>Grimontia</taxon>
    </lineage>
</organism>
<reference evidence="3" key="1">
    <citation type="submission" date="2016-02" db="EMBL/GenBank/DDBJ databases">
        <authorList>
            <person name="Rodrigo-Torres Lidia"/>
            <person name="Arahal R.David."/>
        </authorList>
    </citation>
    <scope>NUCLEOTIDE SEQUENCE [LARGE SCALE GENOMIC DNA]</scope>
    <source>
        <strain evidence="3">CECT 9029</strain>
    </source>
</reference>